<accession>A0ABR1U5V4</accession>
<proteinExistence type="predicted"/>
<keyword evidence="2" id="KW-1185">Reference proteome</keyword>
<dbReference type="Proteomes" id="UP001446871">
    <property type="component" value="Unassembled WGS sequence"/>
</dbReference>
<protein>
    <submittedName>
        <fullName evidence="1">Uncharacterized protein</fullName>
    </submittedName>
</protein>
<reference evidence="1 2" key="1">
    <citation type="submission" date="2023-01" db="EMBL/GenBank/DDBJ databases">
        <title>Analysis of 21 Apiospora genomes using comparative genomics revels a genus with tremendous synthesis potential of carbohydrate active enzymes and secondary metabolites.</title>
        <authorList>
            <person name="Sorensen T."/>
        </authorList>
    </citation>
    <scope>NUCLEOTIDE SEQUENCE [LARGE SCALE GENOMIC DNA]</scope>
    <source>
        <strain evidence="1 2">CBS 83171</strain>
    </source>
</reference>
<name>A0ABR1U5V4_9PEZI</name>
<comment type="caution">
    <text evidence="1">The sequence shown here is derived from an EMBL/GenBank/DDBJ whole genome shotgun (WGS) entry which is preliminary data.</text>
</comment>
<dbReference type="EMBL" id="JAQQWM010000008">
    <property type="protein sequence ID" value="KAK8054271.1"/>
    <property type="molecule type" value="Genomic_DNA"/>
</dbReference>
<gene>
    <name evidence="1" type="ORF">PG996_013572</name>
</gene>
<sequence>MVSQAHAADQHPWSDNIVDSIVHVTLRRAWLNLSFSWSIRPGRSMELAVMEVSDSAFGNATGQSCVLLQVDVIGNNDEDVSLAREHEFDNLNVRKLLLE</sequence>
<evidence type="ECO:0000313" key="2">
    <source>
        <dbReference type="Proteomes" id="UP001446871"/>
    </source>
</evidence>
<evidence type="ECO:0000313" key="1">
    <source>
        <dbReference type="EMBL" id="KAK8054271.1"/>
    </source>
</evidence>
<organism evidence="1 2">
    <name type="scientific">Apiospora saccharicola</name>
    <dbReference type="NCBI Taxonomy" id="335842"/>
    <lineage>
        <taxon>Eukaryota</taxon>
        <taxon>Fungi</taxon>
        <taxon>Dikarya</taxon>
        <taxon>Ascomycota</taxon>
        <taxon>Pezizomycotina</taxon>
        <taxon>Sordariomycetes</taxon>
        <taxon>Xylariomycetidae</taxon>
        <taxon>Amphisphaeriales</taxon>
        <taxon>Apiosporaceae</taxon>
        <taxon>Apiospora</taxon>
    </lineage>
</organism>